<keyword evidence="2" id="KW-1185">Reference proteome</keyword>
<dbReference type="Proteomes" id="UP000325579">
    <property type="component" value="Unassembled WGS sequence"/>
</dbReference>
<name>A0A5N7DKL5_9EURO</name>
<sequence>MASSRCMMAARLCLLAYSNSLDYEKVYFCPRMGENAALTTPACERATIRVLHPPSSSSFSNWVGFYINLKQPHCAY</sequence>
<accession>A0A5N7DKL5</accession>
<protein>
    <submittedName>
        <fullName evidence="1">Uncharacterized protein</fullName>
    </submittedName>
</protein>
<dbReference type="RefSeq" id="XP_031944310.1">
    <property type="nucleotide sequence ID" value="XM_032081212.1"/>
</dbReference>
<evidence type="ECO:0000313" key="1">
    <source>
        <dbReference type="EMBL" id="KAE8406991.1"/>
    </source>
</evidence>
<reference evidence="1 2" key="1">
    <citation type="submission" date="2019-04" db="EMBL/GenBank/DDBJ databases">
        <authorList>
            <consortium name="DOE Joint Genome Institute"/>
            <person name="Mondo S."/>
            <person name="Kjaerbolling I."/>
            <person name="Vesth T."/>
            <person name="Frisvad J.C."/>
            <person name="Nybo J.L."/>
            <person name="Theobald S."/>
            <person name="Kildgaard S."/>
            <person name="Isbrandt T."/>
            <person name="Kuo A."/>
            <person name="Sato A."/>
            <person name="Lyhne E.K."/>
            <person name="Kogle M.E."/>
            <person name="Wiebenga A."/>
            <person name="Kun R.S."/>
            <person name="Lubbers R.J."/>
            <person name="Makela M.R."/>
            <person name="Barry K."/>
            <person name="Chovatia M."/>
            <person name="Clum A."/>
            <person name="Daum C."/>
            <person name="Haridas S."/>
            <person name="He G."/>
            <person name="LaButti K."/>
            <person name="Lipzen A."/>
            <person name="Riley R."/>
            <person name="Salamov A."/>
            <person name="Simmons B.A."/>
            <person name="Magnuson J.K."/>
            <person name="Henrissat B."/>
            <person name="Mortensen U.H."/>
            <person name="Larsen T.O."/>
            <person name="Devries R.P."/>
            <person name="Grigoriev I.V."/>
            <person name="Machida M."/>
            <person name="Baker S.E."/>
            <person name="Andersen M.R."/>
            <person name="Cantor M.N."/>
            <person name="Hua S.X."/>
        </authorList>
    </citation>
    <scope>NUCLEOTIDE SEQUENCE [LARGE SCALE GENOMIC DNA]</scope>
    <source>
        <strain evidence="1 2">CBS 119388</strain>
    </source>
</reference>
<dbReference type="GeneID" id="43665903"/>
<dbReference type="AlphaFoldDB" id="A0A5N7DKL5"/>
<organism evidence="1 2">
    <name type="scientific">Aspergillus pseudonomiae</name>
    <dbReference type="NCBI Taxonomy" id="1506151"/>
    <lineage>
        <taxon>Eukaryota</taxon>
        <taxon>Fungi</taxon>
        <taxon>Dikarya</taxon>
        <taxon>Ascomycota</taxon>
        <taxon>Pezizomycotina</taxon>
        <taxon>Eurotiomycetes</taxon>
        <taxon>Eurotiomycetidae</taxon>
        <taxon>Eurotiales</taxon>
        <taxon>Aspergillaceae</taxon>
        <taxon>Aspergillus</taxon>
        <taxon>Aspergillus subgen. Circumdati</taxon>
    </lineage>
</organism>
<proteinExistence type="predicted"/>
<gene>
    <name evidence="1" type="ORF">BDV37DRAFT_241663</name>
</gene>
<evidence type="ECO:0000313" key="2">
    <source>
        <dbReference type="Proteomes" id="UP000325579"/>
    </source>
</evidence>
<dbReference type="EMBL" id="ML736750">
    <property type="protein sequence ID" value="KAE8406991.1"/>
    <property type="molecule type" value="Genomic_DNA"/>
</dbReference>